<reference evidence="1" key="1">
    <citation type="submission" date="2014-11" db="EMBL/GenBank/DDBJ databases">
        <authorList>
            <person name="Amaro Gonzalez C."/>
        </authorList>
    </citation>
    <scope>NUCLEOTIDE SEQUENCE</scope>
</reference>
<name>A0A0E9RWN3_ANGAN</name>
<accession>A0A0E9RWN3</accession>
<organism evidence="1">
    <name type="scientific">Anguilla anguilla</name>
    <name type="common">European freshwater eel</name>
    <name type="synonym">Muraena anguilla</name>
    <dbReference type="NCBI Taxonomy" id="7936"/>
    <lineage>
        <taxon>Eukaryota</taxon>
        <taxon>Metazoa</taxon>
        <taxon>Chordata</taxon>
        <taxon>Craniata</taxon>
        <taxon>Vertebrata</taxon>
        <taxon>Euteleostomi</taxon>
        <taxon>Actinopterygii</taxon>
        <taxon>Neopterygii</taxon>
        <taxon>Teleostei</taxon>
        <taxon>Anguilliformes</taxon>
        <taxon>Anguillidae</taxon>
        <taxon>Anguilla</taxon>
    </lineage>
</organism>
<evidence type="ECO:0000313" key="1">
    <source>
        <dbReference type="EMBL" id="JAH33242.1"/>
    </source>
</evidence>
<dbReference type="EMBL" id="GBXM01075335">
    <property type="protein sequence ID" value="JAH33242.1"/>
    <property type="molecule type" value="Transcribed_RNA"/>
</dbReference>
<protein>
    <submittedName>
        <fullName evidence="1">Uncharacterized protein</fullName>
    </submittedName>
</protein>
<proteinExistence type="predicted"/>
<sequence>MMINEHHVIFDTVSKITNRMGGNDTRGSQCWFTIASQIKVCIPGRSCEYTSLITPQALQAMMAYRL</sequence>
<dbReference type="AlphaFoldDB" id="A0A0E9RWN3"/>
<reference evidence="1" key="2">
    <citation type="journal article" date="2015" name="Fish Shellfish Immunol.">
        <title>Early steps in the European eel (Anguilla anguilla)-Vibrio vulnificus interaction in the gills: Role of the RtxA13 toxin.</title>
        <authorList>
            <person name="Callol A."/>
            <person name="Pajuelo D."/>
            <person name="Ebbesson L."/>
            <person name="Teles M."/>
            <person name="MacKenzie S."/>
            <person name="Amaro C."/>
        </authorList>
    </citation>
    <scope>NUCLEOTIDE SEQUENCE</scope>
</reference>